<dbReference type="GO" id="GO:0004590">
    <property type="term" value="F:orotidine-5'-phosphate decarboxylase activity"/>
    <property type="evidence" value="ECO:0007669"/>
    <property type="project" value="InterPro"/>
</dbReference>
<gene>
    <name evidence="7" type="ORF">S01H1_49751</name>
</gene>
<dbReference type="SMART" id="SM00934">
    <property type="entry name" value="OMPdecase"/>
    <property type="match status" value="1"/>
</dbReference>
<proteinExistence type="inferred from homology"/>
<evidence type="ECO:0000259" key="6">
    <source>
        <dbReference type="SMART" id="SM00934"/>
    </source>
</evidence>
<dbReference type="Gene3D" id="3.20.20.70">
    <property type="entry name" value="Aldolase class I"/>
    <property type="match status" value="1"/>
</dbReference>
<sequence length="240" mass="24887">MTGEVQLQLALDFANLSQALRVAKEAWEGGVRLFEAGTPLIKSEGLDCVRALRSEFPDATIVADMKIMDAGRAEVEMAAKAGADVVAVLGAASDATIRECIEAGDSYDATIMVDLIEVPNPADRAKQVAELGAAIIGVHCPIDVQMEGGSPMESLRQVAEAVSIPVAVAGGINSETAPLAVANGASIIIVGGAIIKAADARQAAADILQAIRSGEAVPTDKFKRYGVEDLRETFMRVAAA</sequence>
<accession>X0W1Q9</accession>
<comment type="similarity">
    <text evidence="2">Belongs to the HPS/KGPDC family. HPS subfamily.</text>
</comment>
<dbReference type="CDD" id="cd04726">
    <property type="entry name" value="KGPDC_HPS"/>
    <property type="match status" value="1"/>
</dbReference>
<feature type="domain" description="Orotidine 5'-phosphate decarboxylase" evidence="6">
    <location>
        <begin position="6"/>
        <end position="207"/>
    </location>
</feature>
<dbReference type="InterPro" id="IPR001754">
    <property type="entry name" value="OMPdeCOase_dom"/>
</dbReference>
<dbReference type="AlphaFoldDB" id="X0W1Q9"/>
<evidence type="ECO:0000256" key="2">
    <source>
        <dbReference type="ARBA" id="ARBA00006350"/>
    </source>
</evidence>
<evidence type="ECO:0000256" key="5">
    <source>
        <dbReference type="ARBA" id="ARBA00023277"/>
    </source>
</evidence>
<dbReference type="EMBL" id="BARS01032020">
    <property type="protein sequence ID" value="GAG24739.1"/>
    <property type="molecule type" value="Genomic_DNA"/>
</dbReference>
<dbReference type="SUPFAM" id="SSF51366">
    <property type="entry name" value="Ribulose-phoshate binding barrel"/>
    <property type="match status" value="1"/>
</dbReference>
<dbReference type="GO" id="GO:0033982">
    <property type="term" value="F:3-dehydro-L-gulonate-6-phosphate decarboxylase activity"/>
    <property type="evidence" value="ECO:0007669"/>
    <property type="project" value="TreeGrafter"/>
</dbReference>
<dbReference type="InterPro" id="IPR011060">
    <property type="entry name" value="RibuloseP-bd_barrel"/>
</dbReference>
<feature type="non-terminal residue" evidence="7">
    <location>
        <position position="240"/>
    </location>
</feature>
<evidence type="ECO:0000313" key="7">
    <source>
        <dbReference type="EMBL" id="GAG24739.1"/>
    </source>
</evidence>
<dbReference type="PANTHER" id="PTHR35039">
    <property type="entry name" value="3-KETO-L-GULONATE-6-PHOSPHATE DECARBOXYLASE SGBH-RELATED"/>
    <property type="match status" value="1"/>
</dbReference>
<dbReference type="GO" id="GO:0019854">
    <property type="term" value="P:L-ascorbic acid catabolic process"/>
    <property type="evidence" value="ECO:0007669"/>
    <property type="project" value="TreeGrafter"/>
</dbReference>
<protein>
    <recommendedName>
        <fullName evidence="3">3-hexulose-6-phosphate synthase</fullName>
        <ecNumber evidence="3">4.1.2.43</ecNumber>
    </recommendedName>
</protein>
<evidence type="ECO:0000256" key="4">
    <source>
        <dbReference type="ARBA" id="ARBA00023239"/>
    </source>
</evidence>
<evidence type="ECO:0000256" key="1">
    <source>
        <dbReference type="ARBA" id="ARBA00000718"/>
    </source>
</evidence>
<dbReference type="InterPro" id="IPR013785">
    <property type="entry name" value="Aldolase_TIM"/>
</dbReference>
<keyword evidence="5" id="KW-0119">Carbohydrate metabolism</keyword>
<dbReference type="FunFam" id="3.20.20.70:FF:000022">
    <property type="entry name" value="3-keto-L-gulonate-6-phosphate decarboxylase UlaD"/>
    <property type="match status" value="1"/>
</dbReference>
<dbReference type="InterPro" id="IPR041710">
    <property type="entry name" value="HPS/KGPDC"/>
</dbReference>
<organism evidence="7">
    <name type="scientific">marine sediment metagenome</name>
    <dbReference type="NCBI Taxonomy" id="412755"/>
    <lineage>
        <taxon>unclassified sequences</taxon>
        <taxon>metagenomes</taxon>
        <taxon>ecological metagenomes</taxon>
    </lineage>
</organism>
<dbReference type="PANTHER" id="PTHR35039:SF3">
    <property type="entry name" value="3-KETO-L-GULONATE-6-PHOSPHATE DECARBOXYLASE SGBH-RELATED"/>
    <property type="match status" value="1"/>
</dbReference>
<evidence type="ECO:0000256" key="3">
    <source>
        <dbReference type="ARBA" id="ARBA00012890"/>
    </source>
</evidence>
<dbReference type="EC" id="4.1.2.43" evidence="3"/>
<name>X0W1Q9_9ZZZZ</name>
<dbReference type="GO" id="GO:0006207">
    <property type="term" value="P:'de novo' pyrimidine nucleobase biosynthetic process"/>
    <property type="evidence" value="ECO:0007669"/>
    <property type="project" value="InterPro"/>
</dbReference>
<dbReference type="NCBIfam" id="TIGR03128">
    <property type="entry name" value="RuMP_HxlA"/>
    <property type="match status" value="1"/>
</dbReference>
<dbReference type="GO" id="GO:0043801">
    <property type="term" value="F:hexulose-6-phosphate synthase activity"/>
    <property type="evidence" value="ECO:0007669"/>
    <property type="project" value="UniProtKB-EC"/>
</dbReference>
<comment type="caution">
    <text evidence="7">The sequence shown here is derived from an EMBL/GenBank/DDBJ whole genome shotgun (WGS) entry which is preliminary data.</text>
</comment>
<dbReference type="Pfam" id="PF00215">
    <property type="entry name" value="OMPdecase"/>
    <property type="match status" value="1"/>
</dbReference>
<keyword evidence="4" id="KW-0456">Lyase</keyword>
<dbReference type="InterPro" id="IPR017553">
    <property type="entry name" value="3-hexulose-6-phosphate_synth"/>
</dbReference>
<comment type="catalytic activity">
    <reaction evidence="1">
        <text>D-ribulose 5-phosphate + formaldehyde = D-arabino-hex-3-ulose 6-phosphate</text>
        <dbReference type="Rhea" id="RHEA:25201"/>
        <dbReference type="ChEBI" id="CHEBI:16842"/>
        <dbReference type="ChEBI" id="CHEBI:58121"/>
        <dbReference type="ChEBI" id="CHEBI:58542"/>
        <dbReference type="EC" id="4.1.2.43"/>
    </reaction>
</comment>
<reference evidence="7" key="1">
    <citation type="journal article" date="2014" name="Front. Microbiol.">
        <title>High frequency of phylogenetically diverse reductive dehalogenase-homologous genes in deep subseafloor sedimentary metagenomes.</title>
        <authorList>
            <person name="Kawai M."/>
            <person name="Futagami T."/>
            <person name="Toyoda A."/>
            <person name="Takaki Y."/>
            <person name="Nishi S."/>
            <person name="Hori S."/>
            <person name="Arai W."/>
            <person name="Tsubouchi T."/>
            <person name="Morono Y."/>
            <person name="Uchiyama I."/>
            <person name="Ito T."/>
            <person name="Fujiyama A."/>
            <person name="Inagaki F."/>
            <person name="Takami H."/>
        </authorList>
    </citation>
    <scope>NUCLEOTIDE SEQUENCE</scope>
    <source>
        <strain evidence="7">Expedition CK06-06</strain>
    </source>
</reference>